<protein>
    <submittedName>
        <fullName evidence="1">Uncharacterized protein</fullName>
    </submittedName>
</protein>
<proteinExistence type="predicted"/>
<accession>A0A392TLL4</accession>
<evidence type="ECO:0000313" key="1">
    <source>
        <dbReference type="EMBL" id="MCI62051.1"/>
    </source>
</evidence>
<dbReference type="EMBL" id="LXQA010611919">
    <property type="protein sequence ID" value="MCI62051.1"/>
    <property type="molecule type" value="Genomic_DNA"/>
</dbReference>
<comment type="caution">
    <text evidence="1">The sequence shown here is derived from an EMBL/GenBank/DDBJ whole genome shotgun (WGS) entry which is preliminary data.</text>
</comment>
<dbReference type="Proteomes" id="UP000265520">
    <property type="component" value="Unassembled WGS sequence"/>
</dbReference>
<keyword evidence="2" id="KW-1185">Reference proteome</keyword>
<organism evidence="1 2">
    <name type="scientific">Trifolium medium</name>
    <dbReference type="NCBI Taxonomy" id="97028"/>
    <lineage>
        <taxon>Eukaryota</taxon>
        <taxon>Viridiplantae</taxon>
        <taxon>Streptophyta</taxon>
        <taxon>Embryophyta</taxon>
        <taxon>Tracheophyta</taxon>
        <taxon>Spermatophyta</taxon>
        <taxon>Magnoliopsida</taxon>
        <taxon>eudicotyledons</taxon>
        <taxon>Gunneridae</taxon>
        <taxon>Pentapetalae</taxon>
        <taxon>rosids</taxon>
        <taxon>fabids</taxon>
        <taxon>Fabales</taxon>
        <taxon>Fabaceae</taxon>
        <taxon>Papilionoideae</taxon>
        <taxon>50 kb inversion clade</taxon>
        <taxon>NPAAA clade</taxon>
        <taxon>Hologalegina</taxon>
        <taxon>IRL clade</taxon>
        <taxon>Trifolieae</taxon>
        <taxon>Trifolium</taxon>
    </lineage>
</organism>
<sequence length="17" mass="1869">MWGSQHPLMAPYGTPVP</sequence>
<feature type="non-terminal residue" evidence="1">
    <location>
        <position position="17"/>
    </location>
</feature>
<reference evidence="1 2" key="1">
    <citation type="journal article" date="2018" name="Front. Plant Sci.">
        <title>Red Clover (Trifolium pratense) and Zigzag Clover (T. medium) - A Picture of Genomic Similarities and Differences.</title>
        <authorList>
            <person name="Dluhosova J."/>
            <person name="Istvanek J."/>
            <person name="Nedelnik J."/>
            <person name="Repkova J."/>
        </authorList>
    </citation>
    <scope>NUCLEOTIDE SEQUENCE [LARGE SCALE GENOMIC DNA]</scope>
    <source>
        <strain evidence="2">cv. 10/8</strain>
        <tissue evidence="1">Leaf</tissue>
    </source>
</reference>
<evidence type="ECO:0000313" key="2">
    <source>
        <dbReference type="Proteomes" id="UP000265520"/>
    </source>
</evidence>
<name>A0A392TLL4_9FABA</name>
<dbReference type="AlphaFoldDB" id="A0A392TLL4"/>